<dbReference type="Proteomes" id="UP001497522">
    <property type="component" value="Chromosome 19"/>
</dbReference>
<dbReference type="EMBL" id="OZ023720">
    <property type="protein sequence ID" value="CAK9870020.1"/>
    <property type="molecule type" value="Genomic_DNA"/>
</dbReference>
<name>A0ABP1B4U9_9BRYO</name>
<evidence type="ECO:0000313" key="2">
    <source>
        <dbReference type="Proteomes" id="UP001497522"/>
    </source>
</evidence>
<organism evidence="1 2">
    <name type="scientific">Sphagnum jensenii</name>
    <dbReference type="NCBI Taxonomy" id="128206"/>
    <lineage>
        <taxon>Eukaryota</taxon>
        <taxon>Viridiplantae</taxon>
        <taxon>Streptophyta</taxon>
        <taxon>Embryophyta</taxon>
        <taxon>Bryophyta</taxon>
        <taxon>Sphagnophytina</taxon>
        <taxon>Sphagnopsida</taxon>
        <taxon>Sphagnales</taxon>
        <taxon>Sphagnaceae</taxon>
        <taxon>Sphagnum</taxon>
    </lineage>
</organism>
<evidence type="ECO:0000313" key="1">
    <source>
        <dbReference type="EMBL" id="CAK9870020.1"/>
    </source>
</evidence>
<protein>
    <submittedName>
        <fullName evidence="1">Uncharacterized protein</fullName>
    </submittedName>
</protein>
<reference evidence="1" key="1">
    <citation type="submission" date="2024-03" db="EMBL/GenBank/DDBJ databases">
        <authorList>
            <consortium name="ELIXIR-Norway"/>
            <consortium name="Elixir Norway"/>
        </authorList>
    </citation>
    <scope>NUCLEOTIDE SEQUENCE</scope>
</reference>
<sequence length="93" mass="10445">MTVLCDICHCHWIQIMVAQTTLEASQGLVHHSPIAIGNPFPVIPMKIFKVFELLPSETGFWEPLHVDKPINDHPEAEDVCTSVKREGLANLRC</sequence>
<gene>
    <name evidence="1" type="ORF">CSSPJE1EN2_LOCUS12757</name>
</gene>
<keyword evidence="2" id="KW-1185">Reference proteome</keyword>
<accession>A0ABP1B4U9</accession>
<proteinExistence type="predicted"/>